<evidence type="ECO:0000313" key="2">
    <source>
        <dbReference type="EMBL" id="MBO8486241.1"/>
    </source>
</evidence>
<feature type="non-terminal residue" evidence="2">
    <location>
        <position position="199"/>
    </location>
</feature>
<protein>
    <recommendedName>
        <fullName evidence="4">Outer membrane protein beta-barrel domain-containing protein</fullName>
    </recommendedName>
</protein>
<feature type="signal peptide" evidence="1">
    <location>
        <begin position="1"/>
        <end position="31"/>
    </location>
</feature>
<comment type="caution">
    <text evidence="2">The sequence shown here is derived from an EMBL/GenBank/DDBJ whole genome shotgun (WGS) entry which is preliminary data.</text>
</comment>
<evidence type="ECO:0000256" key="1">
    <source>
        <dbReference type="SAM" id="SignalP"/>
    </source>
</evidence>
<evidence type="ECO:0000313" key="3">
    <source>
        <dbReference type="Proteomes" id="UP000823750"/>
    </source>
</evidence>
<reference evidence="2" key="2">
    <citation type="journal article" date="2021" name="PeerJ">
        <title>Extensive microbial diversity within the chicken gut microbiome revealed by metagenomics and culture.</title>
        <authorList>
            <person name="Gilroy R."/>
            <person name="Ravi A."/>
            <person name="Getino M."/>
            <person name="Pursley I."/>
            <person name="Horton D.L."/>
            <person name="Alikhan N.F."/>
            <person name="Baker D."/>
            <person name="Gharbi K."/>
            <person name="Hall N."/>
            <person name="Watson M."/>
            <person name="Adriaenssens E.M."/>
            <person name="Foster-Nyarko E."/>
            <person name="Jarju S."/>
            <person name="Secka A."/>
            <person name="Antonio M."/>
            <person name="Oren A."/>
            <person name="Chaudhuri R.R."/>
            <person name="La Ragione R."/>
            <person name="Hildebrand F."/>
            <person name="Pallen M.J."/>
        </authorList>
    </citation>
    <scope>NUCLEOTIDE SEQUENCE</scope>
    <source>
        <strain evidence="2">B2-16538</strain>
    </source>
</reference>
<proteinExistence type="predicted"/>
<keyword evidence="1" id="KW-0732">Signal</keyword>
<accession>A0A9D9J4A4</accession>
<dbReference type="Proteomes" id="UP000823750">
    <property type="component" value="Unassembled WGS sequence"/>
</dbReference>
<gene>
    <name evidence="2" type="ORF">IAB78_07450</name>
</gene>
<reference evidence="2" key="1">
    <citation type="submission" date="2020-10" db="EMBL/GenBank/DDBJ databases">
        <authorList>
            <person name="Gilroy R."/>
        </authorList>
    </citation>
    <scope>NUCLEOTIDE SEQUENCE</scope>
    <source>
        <strain evidence="2">B2-16538</strain>
    </source>
</reference>
<dbReference type="EMBL" id="JADILX010000110">
    <property type="protein sequence ID" value="MBO8486241.1"/>
    <property type="molecule type" value="Genomic_DNA"/>
</dbReference>
<dbReference type="AlphaFoldDB" id="A0A9D9J4A4"/>
<organism evidence="2 3">
    <name type="scientific">Candidatus Cryptobacteroides excrementavium</name>
    <dbReference type="NCBI Taxonomy" id="2840759"/>
    <lineage>
        <taxon>Bacteria</taxon>
        <taxon>Pseudomonadati</taxon>
        <taxon>Bacteroidota</taxon>
        <taxon>Bacteroidia</taxon>
        <taxon>Bacteroidales</taxon>
        <taxon>Candidatus Cryptobacteroides</taxon>
    </lineage>
</organism>
<feature type="chain" id="PRO_5039110207" description="Outer membrane protein beta-barrel domain-containing protein" evidence="1">
    <location>
        <begin position="32"/>
        <end position="199"/>
    </location>
</feature>
<dbReference type="Gene3D" id="2.40.160.60">
    <property type="entry name" value="Outer membrane protein transport protein (OMPP1/FadL/TodX)"/>
    <property type="match status" value="1"/>
</dbReference>
<evidence type="ECO:0008006" key="4">
    <source>
        <dbReference type="Google" id="ProtNLM"/>
    </source>
</evidence>
<name>A0A9D9J4A4_9BACT</name>
<sequence>MKTRKIFRHKIVTACAAAVLALAIYPGQTYAQTGSEALPHVRVTHDPRAAAMGGAGVVSASLAWASFSNAAAIPYSGQTMDVAASYHNWQPDAAATSFISAAGAWNIKGKVGLALGFSWGANPEYESFNGYGESEGMFSPSDMQVNFGIGWRFLPYLSAGANVKYVRSSLAEGHAYGAVASDLFLMSEVSDFRMALGVS</sequence>